<dbReference type="EMBL" id="VXIT01000006">
    <property type="protein sequence ID" value="KAA6411783.1"/>
    <property type="molecule type" value="Genomic_DNA"/>
</dbReference>
<feature type="coiled-coil region" evidence="1">
    <location>
        <begin position="439"/>
        <end position="473"/>
    </location>
</feature>
<protein>
    <submittedName>
        <fullName evidence="3">Uncharacterized protein</fullName>
    </submittedName>
</protein>
<name>A0A5M8PQG7_9LECA</name>
<feature type="region of interest" description="Disordered" evidence="2">
    <location>
        <begin position="219"/>
        <end position="245"/>
    </location>
</feature>
<evidence type="ECO:0000313" key="4">
    <source>
        <dbReference type="Proteomes" id="UP000324767"/>
    </source>
</evidence>
<evidence type="ECO:0000256" key="2">
    <source>
        <dbReference type="SAM" id="MobiDB-lite"/>
    </source>
</evidence>
<keyword evidence="1" id="KW-0175">Coiled coil</keyword>
<proteinExistence type="predicted"/>
<accession>A0A5M8PQG7</accession>
<sequence length="540" mass="60320">MAKLFKLHRASNGLKLETTTKSEPRSSLHLTKRLIKVTKKLFTNQKKHRTSLQAESTNFHEAVQQDSFSVNPVLPRTHSSKLSEQTKRSEVEGNTNDTPLAGEESYSDWRRTVEKARCSGDKTGDSYTTKSLSVLDHSDWLSTVLLLEGASTPRTPTPAVEIIAPETLVKSSNEQDLSTATTAQASISELDQSLRAQSADLLADVDQLKSSLETLHAFLEESDTSSNGHEPSGDRSGLTERTPGAATDYLRVEDCSKKARNHATIIAKLKEVHDHKLKDALNRLETVTWREALAANRLKIAVEEKEALDVEHKALIEKHKGGEAQIQSKDDLIQSNTIQLARKPTDSQKYIRQGQAQYQAPCARVCKATNDLFSVSQSYQELVAANHDPNNQNAVSPETGRYQPACSLTDVEGNMDAQLVNEKFDWEQPSHGVSMKARYQETAEQCKVLQAELDRAIIERNALAAAAAKLKLESDWWFAEGVYGKEEECRIEADFQQQLVYKDRLLIDLTKRVEKGMTAMMKVKERSRMENEDTAAELLT</sequence>
<evidence type="ECO:0000313" key="3">
    <source>
        <dbReference type="EMBL" id="KAA6411783.1"/>
    </source>
</evidence>
<gene>
    <name evidence="3" type="ORF">FRX48_03933</name>
</gene>
<organism evidence="3 4">
    <name type="scientific">Lasallia pustulata</name>
    <dbReference type="NCBI Taxonomy" id="136370"/>
    <lineage>
        <taxon>Eukaryota</taxon>
        <taxon>Fungi</taxon>
        <taxon>Dikarya</taxon>
        <taxon>Ascomycota</taxon>
        <taxon>Pezizomycotina</taxon>
        <taxon>Lecanoromycetes</taxon>
        <taxon>OSLEUM clade</taxon>
        <taxon>Umbilicariomycetidae</taxon>
        <taxon>Umbilicariales</taxon>
        <taxon>Umbilicariaceae</taxon>
        <taxon>Lasallia</taxon>
    </lineage>
</organism>
<dbReference type="OrthoDB" id="10618423at2759"/>
<reference evidence="3 4" key="1">
    <citation type="submission" date="2019-09" db="EMBL/GenBank/DDBJ databases">
        <title>The hologenome of the rock-dwelling lichen Lasallia pustulata.</title>
        <authorList>
            <person name="Greshake Tzovaras B."/>
            <person name="Segers F."/>
            <person name="Bicker A."/>
            <person name="Dal Grande F."/>
            <person name="Otte J."/>
            <person name="Hankeln T."/>
            <person name="Schmitt I."/>
            <person name="Ebersberger I."/>
        </authorList>
    </citation>
    <scope>NUCLEOTIDE SEQUENCE [LARGE SCALE GENOMIC DNA]</scope>
    <source>
        <strain evidence="3">A1-1</strain>
    </source>
</reference>
<dbReference type="Proteomes" id="UP000324767">
    <property type="component" value="Unassembled WGS sequence"/>
</dbReference>
<comment type="caution">
    <text evidence="3">The sequence shown here is derived from an EMBL/GenBank/DDBJ whole genome shotgun (WGS) entry which is preliminary data.</text>
</comment>
<dbReference type="AlphaFoldDB" id="A0A5M8PQG7"/>
<feature type="region of interest" description="Disordered" evidence="2">
    <location>
        <begin position="67"/>
        <end position="105"/>
    </location>
</feature>
<evidence type="ECO:0000256" key="1">
    <source>
        <dbReference type="SAM" id="Coils"/>
    </source>
</evidence>